<dbReference type="InterPro" id="IPR054249">
    <property type="entry name" value="DUF6976"/>
</dbReference>
<dbReference type="Proteomes" id="UP000575241">
    <property type="component" value="Unassembled WGS sequence"/>
</dbReference>
<proteinExistence type="predicted"/>
<name>A0A7W7K6B6_9SPHN</name>
<evidence type="ECO:0000313" key="2">
    <source>
        <dbReference type="Proteomes" id="UP000575241"/>
    </source>
</evidence>
<dbReference type="Pfam" id="PF22396">
    <property type="entry name" value="DUF6976"/>
    <property type="match status" value="1"/>
</dbReference>
<accession>A0A7W7K6B6</accession>
<keyword evidence="2" id="KW-1185">Reference proteome</keyword>
<sequence length="332" mass="35674">MKNAFLTVEAVGAMITSGATLFISGPEALLRQLPRGKWIGGTTAYFILEDGGVSREDRLFCTCFDEAMDVRTAILSSDQLSGLVERRYDHGFTCVMAPAFSGALQRYAVEGPGLPGLYDQPVFGCVAGVRLDRVDTEMPKVFDGAAGTFSHDGLAALWVELPETIEVDLDIVNLFTVGVGSEFSFAEGGFEVAECLVDGRPTNLARHIEEQGLDTRLPLVADYAGAMINVSFQAVDADNGRVRFYAPVVPGVIYRLARPVADYALAYVDAAKGRSAAGMLSCNCILNYLYAELEGCSTGGFVGPVTFGEFAYILLNQTLSCLSLRDVPAEHK</sequence>
<dbReference type="AlphaFoldDB" id="A0A7W7K6B6"/>
<gene>
    <name evidence="1" type="ORF">HNP52_004587</name>
</gene>
<comment type="caution">
    <text evidence="1">The sequence shown here is derived from an EMBL/GenBank/DDBJ whole genome shotgun (WGS) entry which is preliminary data.</text>
</comment>
<reference evidence="1 2" key="1">
    <citation type="submission" date="2020-08" db="EMBL/GenBank/DDBJ databases">
        <title>Functional genomics of gut bacteria from endangered species of beetles.</title>
        <authorList>
            <person name="Carlos-Shanley C."/>
        </authorList>
    </citation>
    <scope>NUCLEOTIDE SEQUENCE [LARGE SCALE GENOMIC DNA]</scope>
    <source>
        <strain evidence="1 2">S00224</strain>
    </source>
</reference>
<dbReference type="RefSeq" id="WP_184171406.1">
    <property type="nucleotide sequence ID" value="NZ_JACHLN010000006.1"/>
</dbReference>
<evidence type="ECO:0000313" key="1">
    <source>
        <dbReference type="EMBL" id="MBB4841483.1"/>
    </source>
</evidence>
<protein>
    <submittedName>
        <fullName evidence="1">Uncharacterized protein</fullName>
    </submittedName>
</protein>
<organism evidence="1 2">
    <name type="scientific">Sphingomonas kyeonggiensis</name>
    <dbReference type="NCBI Taxonomy" id="1268553"/>
    <lineage>
        <taxon>Bacteria</taxon>
        <taxon>Pseudomonadati</taxon>
        <taxon>Pseudomonadota</taxon>
        <taxon>Alphaproteobacteria</taxon>
        <taxon>Sphingomonadales</taxon>
        <taxon>Sphingomonadaceae</taxon>
        <taxon>Sphingomonas</taxon>
    </lineage>
</organism>
<dbReference type="EMBL" id="JACHLN010000006">
    <property type="protein sequence ID" value="MBB4841483.1"/>
    <property type="molecule type" value="Genomic_DNA"/>
</dbReference>